<keyword evidence="2" id="KW-1185">Reference proteome</keyword>
<organism evidence="1 2">
    <name type="scientific">Chironomus riparius</name>
    <dbReference type="NCBI Taxonomy" id="315576"/>
    <lineage>
        <taxon>Eukaryota</taxon>
        <taxon>Metazoa</taxon>
        <taxon>Ecdysozoa</taxon>
        <taxon>Arthropoda</taxon>
        <taxon>Hexapoda</taxon>
        <taxon>Insecta</taxon>
        <taxon>Pterygota</taxon>
        <taxon>Neoptera</taxon>
        <taxon>Endopterygota</taxon>
        <taxon>Diptera</taxon>
        <taxon>Nematocera</taxon>
        <taxon>Chironomoidea</taxon>
        <taxon>Chironomidae</taxon>
        <taxon>Chironominae</taxon>
        <taxon>Chironomus</taxon>
    </lineage>
</organism>
<sequence length="131" mass="14793">MLMLNECYAIDDLQLPPRSLNVEKLKKQFPYLREVPVESYYDAIPCVLIGSRHAHMFEAIEPVKQGGSCKPVALKCKLGYTIYGGAPECHLTDTYALQAVATQTNTDILVDNRHKKSKHKIFELSDQNVNL</sequence>
<accession>A0A9N9WVR8</accession>
<gene>
    <name evidence="1" type="ORF">CHIRRI_LOCUS10699</name>
</gene>
<reference evidence="1" key="2">
    <citation type="submission" date="2022-10" db="EMBL/GenBank/DDBJ databases">
        <authorList>
            <consortium name="ENA_rothamsted_submissions"/>
            <consortium name="culmorum"/>
            <person name="King R."/>
        </authorList>
    </citation>
    <scope>NUCLEOTIDE SEQUENCE</scope>
</reference>
<dbReference type="Proteomes" id="UP001153620">
    <property type="component" value="Chromosome 3"/>
</dbReference>
<protein>
    <submittedName>
        <fullName evidence="1">Uncharacterized protein</fullName>
    </submittedName>
</protein>
<evidence type="ECO:0000313" key="1">
    <source>
        <dbReference type="EMBL" id="CAG9807853.1"/>
    </source>
</evidence>
<proteinExistence type="predicted"/>
<dbReference type="AlphaFoldDB" id="A0A9N9WVR8"/>
<evidence type="ECO:0000313" key="2">
    <source>
        <dbReference type="Proteomes" id="UP001153620"/>
    </source>
</evidence>
<name>A0A9N9WVR8_9DIPT</name>
<dbReference type="OrthoDB" id="7762482at2759"/>
<reference evidence="1" key="1">
    <citation type="submission" date="2022-01" db="EMBL/GenBank/DDBJ databases">
        <authorList>
            <person name="King R."/>
        </authorList>
    </citation>
    <scope>NUCLEOTIDE SEQUENCE</scope>
</reference>
<dbReference type="EMBL" id="OU895879">
    <property type="protein sequence ID" value="CAG9807853.1"/>
    <property type="molecule type" value="Genomic_DNA"/>
</dbReference>